<evidence type="ECO:0000259" key="14">
    <source>
        <dbReference type="PROSITE" id="PS50011"/>
    </source>
</evidence>
<dbReference type="InterPro" id="IPR000719">
    <property type="entry name" value="Prot_kinase_dom"/>
</dbReference>
<evidence type="ECO:0000259" key="15">
    <source>
        <dbReference type="PROSITE" id="PS50908"/>
    </source>
</evidence>
<dbReference type="Gene3D" id="3.30.930.10">
    <property type="entry name" value="Bira Bifunctional Protein, Domain 2"/>
    <property type="match status" value="1"/>
</dbReference>
<evidence type="ECO:0000256" key="13">
    <source>
        <dbReference type="SAM" id="Coils"/>
    </source>
</evidence>
<keyword evidence="4 11" id="KW-0547">Nucleotide-binding</keyword>
<keyword evidence="2" id="KW-0723">Serine/threonine-protein kinase</keyword>
<dbReference type="CDD" id="cd23823">
    <property type="entry name" value="RWD_GCN2"/>
    <property type="match status" value="1"/>
</dbReference>
<dbReference type="InterPro" id="IPR011009">
    <property type="entry name" value="Kinase-like_dom_sf"/>
</dbReference>
<dbReference type="PROSITE" id="PS00107">
    <property type="entry name" value="PROTEIN_KINASE_ATP"/>
    <property type="match status" value="1"/>
</dbReference>
<dbReference type="EC" id="2.7.11.1" evidence="1"/>
<feature type="domain" description="Protein kinase" evidence="14">
    <location>
        <begin position="223"/>
        <end position="476"/>
    </location>
</feature>
<feature type="active site" description="Proton acceptor" evidence="10">
    <location>
        <position position="698"/>
    </location>
</feature>
<dbReference type="GeneID" id="63787394"/>
<dbReference type="GO" id="GO:0009893">
    <property type="term" value="P:positive regulation of metabolic process"/>
    <property type="evidence" value="ECO:0007669"/>
    <property type="project" value="UniProtKB-ARBA"/>
</dbReference>
<keyword evidence="3" id="KW-0808">Transferase</keyword>
<comment type="similarity">
    <text evidence="7">Belongs to the protein kinase superfamily. Ser/Thr protein kinase family. GCN2 subfamily.</text>
</comment>
<dbReference type="GO" id="GO:0004694">
    <property type="term" value="F:eukaryotic translation initiation factor 2alpha kinase activity"/>
    <property type="evidence" value="ECO:0007669"/>
    <property type="project" value="InterPro"/>
</dbReference>
<dbReference type="GO" id="GO:0005737">
    <property type="term" value="C:cytoplasm"/>
    <property type="evidence" value="ECO:0007669"/>
    <property type="project" value="TreeGrafter"/>
</dbReference>
<dbReference type="InterPro" id="IPR045864">
    <property type="entry name" value="aa-tRNA-synth_II/BPL/LPL"/>
</dbReference>
<dbReference type="EMBL" id="MCFI01000033">
    <property type="protein sequence ID" value="ORY73701.1"/>
    <property type="molecule type" value="Genomic_DNA"/>
</dbReference>
<dbReference type="InterPro" id="IPR006575">
    <property type="entry name" value="RWD_dom"/>
</dbReference>
<keyword evidence="6 11" id="KW-0067">ATP-binding</keyword>
<dbReference type="GO" id="GO:0000077">
    <property type="term" value="P:DNA damage checkpoint signaling"/>
    <property type="evidence" value="ECO:0007669"/>
    <property type="project" value="InterPro"/>
</dbReference>
<keyword evidence="13" id="KW-0175">Coiled coil</keyword>
<dbReference type="Proteomes" id="UP000193685">
    <property type="component" value="Unassembled WGS sequence"/>
</dbReference>
<dbReference type="GO" id="GO:0005634">
    <property type="term" value="C:nucleus"/>
    <property type="evidence" value="ECO:0007669"/>
    <property type="project" value="TreeGrafter"/>
</dbReference>
<dbReference type="PROSITE" id="PS50011">
    <property type="entry name" value="PROTEIN_KINASE_DOM"/>
    <property type="match status" value="2"/>
</dbReference>
<evidence type="ECO:0000256" key="6">
    <source>
        <dbReference type="ARBA" id="ARBA00022840"/>
    </source>
</evidence>
<evidence type="ECO:0000313" key="16">
    <source>
        <dbReference type="EMBL" id="ORY73701.1"/>
    </source>
</evidence>
<evidence type="ECO:0000313" key="17">
    <source>
        <dbReference type="Proteomes" id="UP000193685"/>
    </source>
</evidence>
<dbReference type="InterPro" id="IPR050339">
    <property type="entry name" value="CC_SR_Kinase"/>
</dbReference>
<keyword evidence="17" id="KW-1185">Reference proteome</keyword>
<proteinExistence type="inferred from homology"/>
<protein>
    <recommendedName>
        <fullName evidence="1">non-specific serine/threonine protein kinase</fullName>
        <ecNumber evidence="1">2.7.11.1</ecNumber>
    </recommendedName>
</protein>
<feature type="coiled-coil region" evidence="13">
    <location>
        <begin position="153"/>
        <end position="180"/>
    </location>
</feature>
<feature type="domain" description="RWD" evidence="15">
    <location>
        <begin position="10"/>
        <end position="131"/>
    </location>
</feature>
<dbReference type="InterPro" id="IPR008271">
    <property type="entry name" value="Ser/Thr_kinase_AS"/>
</dbReference>
<dbReference type="Pfam" id="PF05773">
    <property type="entry name" value="RWD"/>
    <property type="match status" value="1"/>
</dbReference>
<dbReference type="FunFam" id="3.10.110.10:FF:000050">
    <property type="entry name" value="eIF-2-alpha kinase GCN2"/>
    <property type="match status" value="1"/>
</dbReference>
<dbReference type="SMART" id="SM00591">
    <property type="entry name" value="RWD"/>
    <property type="match status" value="1"/>
</dbReference>
<comment type="caution">
    <text evidence="16">The sequence shown here is derived from an EMBL/GenBank/DDBJ whole genome shotgun (WGS) entry which is preliminary data.</text>
</comment>
<gene>
    <name evidence="16" type="ORF">BCR37DRAFT_390038</name>
</gene>
<evidence type="ECO:0000256" key="4">
    <source>
        <dbReference type="ARBA" id="ARBA00022741"/>
    </source>
</evidence>
<dbReference type="InterPro" id="IPR016255">
    <property type="entry name" value="Gcn2"/>
</dbReference>
<organism evidence="16 17">
    <name type="scientific">Protomyces lactucae-debilis</name>
    <dbReference type="NCBI Taxonomy" id="2754530"/>
    <lineage>
        <taxon>Eukaryota</taxon>
        <taxon>Fungi</taxon>
        <taxon>Dikarya</taxon>
        <taxon>Ascomycota</taxon>
        <taxon>Taphrinomycotina</taxon>
        <taxon>Taphrinomycetes</taxon>
        <taxon>Taphrinales</taxon>
        <taxon>Protomycetaceae</taxon>
        <taxon>Protomyces</taxon>
    </lineage>
</organism>
<reference evidence="16 17" key="1">
    <citation type="submission" date="2016-07" db="EMBL/GenBank/DDBJ databases">
        <title>Pervasive Adenine N6-methylation of Active Genes in Fungi.</title>
        <authorList>
            <consortium name="DOE Joint Genome Institute"/>
            <person name="Mondo S.J."/>
            <person name="Dannebaum R.O."/>
            <person name="Kuo R.C."/>
            <person name="Labutti K."/>
            <person name="Haridas S."/>
            <person name="Kuo A."/>
            <person name="Salamov A."/>
            <person name="Ahrendt S.R."/>
            <person name="Lipzen A."/>
            <person name="Sullivan W."/>
            <person name="Andreopoulos W.B."/>
            <person name="Clum A."/>
            <person name="Lindquist E."/>
            <person name="Daum C."/>
            <person name="Ramamoorthy G.K."/>
            <person name="Gryganskyi A."/>
            <person name="Culley D."/>
            <person name="Magnuson J.K."/>
            <person name="James T.Y."/>
            <person name="O'Malley M.A."/>
            <person name="Stajich J.E."/>
            <person name="Spatafora J.W."/>
            <person name="Visel A."/>
            <person name="Grigoriev I.V."/>
        </authorList>
    </citation>
    <scope>NUCLEOTIDE SEQUENCE [LARGE SCALE GENOMIC DNA]</scope>
    <source>
        <strain evidence="16 17">12-1054</strain>
    </source>
</reference>
<dbReference type="SUPFAM" id="SSF55681">
    <property type="entry name" value="Class II aaRS and biotin synthetases"/>
    <property type="match status" value="1"/>
</dbReference>
<dbReference type="InterPro" id="IPR017441">
    <property type="entry name" value="Protein_kinase_ATP_BS"/>
</dbReference>
<evidence type="ECO:0000256" key="9">
    <source>
        <dbReference type="ARBA" id="ARBA00048679"/>
    </source>
</evidence>
<dbReference type="Pfam" id="PF12745">
    <property type="entry name" value="HGTP_anticodon2"/>
    <property type="match status" value="1"/>
</dbReference>
<dbReference type="InterPro" id="IPR024435">
    <property type="entry name" value="HisRS-related_dom"/>
</dbReference>
<comment type="catalytic activity">
    <reaction evidence="8">
        <text>L-threonyl-[protein] + ATP = O-phospho-L-threonyl-[protein] + ADP + H(+)</text>
        <dbReference type="Rhea" id="RHEA:46608"/>
        <dbReference type="Rhea" id="RHEA-COMP:11060"/>
        <dbReference type="Rhea" id="RHEA-COMP:11605"/>
        <dbReference type="ChEBI" id="CHEBI:15378"/>
        <dbReference type="ChEBI" id="CHEBI:30013"/>
        <dbReference type="ChEBI" id="CHEBI:30616"/>
        <dbReference type="ChEBI" id="CHEBI:61977"/>
        <dbReference type="ChEBI" id="CHEBI:456216"/>
        <dbReference type="EC" id="2.7.11.1"/>
    </reaction>
</comment>
<sequence length="1462" mass="162436">MTERNETLEAELESLEAIFGNDFERMPQAKTAWNQYSPPSICITIHYEPTSASGDSLASTNSGTSIVLHVDFSRTYPKTCPTALHLKDPKGIKTRDVAPLEQELRDLSKTLQGAEMIFDLVLAIQDKLPKIATLVPSRSLDKERESRLAQQIIAREHQAQAEAQQRLEEEEKKAVAMRQKISLANSGPTSNAQTTLKLAHPIKQHILNLTTRASLHGVAFDAIELGVPIEINSLVGVYLTQLTSGDKLIIKKLGVFSNGLDRQTHKAAVSKLEAYIRQSLLQHMLADDRAVANIGYHVEHTSELTSDVFIIQPMLGSSAADILKIVHPTLEQARRWLIDLLDCIAVIHRQGRVHGRIKSSKVYFTEQNKEHKATLVDVGYLGDGAIQDGRLAQLIPSHRESSPLKGKNEDLARLLLVFFELCTGESDYASHANLEAFLNAHRSGLADGAFEFVHEALTGRFSHRLTSADLLNTPFMRGLGLTKEESTLSISNHQATMTQRAPVHHSRYTTDFDELTKLGQGGFGAVYKARNRLDGRLYAIKKIANFRENNRLLREVSGLARLNHAHIVRYFSAWIEQEAVLPKEEPHGFSASASFSDLSAEPDDFMSSSGFIQFAPDGISRGALSDISEHTASLALEHESTPEPAAARTLFIQMELCPHATLRDIIDRDEVGIKYWTYFGQITQAISYLHSQGLIHRDLKPANIFISSEGMLKLGDFGLATESQIIENAAGIVQDASEQTTEVGTFLYCAPEVAKPNASYDGKVDIYAMGVILAEIVCPWTTSMERVQLLRKLRRDPSCPIFDVEDKPLEARLISMMLQHDPRERPTAADLSEMLPPLVQRDQVANILKLVDQDPTCRSQVIAQLFSRQPDPVADHLYANRDRRTDFNAQLWGAWTIAHLTALFRAHGAIPRPSPIMLPTQAMYASKPNVARFIDPDGRLVQLPFDLSMPWARELARNFYGSLKTFSIGNVARVDAVGAAPRPLLEADFDIGICDDNGTLAFAEVLQMAQEIASMDCFNDFKKRLVLGHSTITNTLLELADFSGDQRKRLAPAIVQLARKAVRMSHSSLRRALNSEDLPDTLVQELLRLVTTWQVNANFEAGLAEVRQYLQASMTIACQSAIVELETLAGKLRDLGFVIAFDAFGGNGTDYYSINFRLDYGNSPHLETLCQGGFYHLSAAEFALPGEQLKIKSLVGFSLAVDKITRLTASTARSRAMHCFAMVAFPQLNKMQALLDLLRELWKLGVPTDYAQMTTPSTEEAHELAKSKGASYLIMFRERRHQVLPTDVLKVRSVFGKDHFEVALSDIPFFMLGLHQTSREIISPGQVESKISISGDARERLDIQFITDDEHRKMKLPQRQFIGSKATDALDALTKRLQAGDATVIVVDFDQDQLVAFQTMRVGQDASNRRALDKFDAQGRVHALGALAKLETATSAGEQCVFMYSFRTGQLVLLAAERSGHY</sequence>
<dbReference type="SMART" id="SM00220">
    <property type="entry name" value="S_TKc"/>
    <property type="match status" value="1"/>
</dbReference>
<dbReference type="PANTHER" id="PTHR11042">
    <property type="entry name" value="EUKARYOTIC TRANSLATION INITIATION FACTOR 2-ALPHA KINASE EIF2-ALPHA KINASE -RELATED"/>
    <property type="match status" value="1"/>
</dbReference>
<dbReference type="InterPro" id="IPR041715">
    <property type="entry name" value="HisRS-like_core"/>
</dbReference>
<dbReference type="SUPFAM" id="SSF54495">
    <property type="entry name" value="UBC-like"/>
    <property type="match status" value="1"/>
</dbReference>
<dbReference type="PIRSF" id="PIRSF000660">
    <property type="entry name" value="Ser/Thr_PK_GCN2"/>
    <property type="match status" value="1"/>
</dbReference>
<evidence type="ECO:0000256" key="11">
    <source>
        <dbReference type="PIRSR" id="PIRSR000660-2"/>
    </source>
</evidence>
<dbReference type="PROSITE" id="PS00108">
    <property type="entry name" value="PROTEIN_KINASE_ST"/>
    <property type="match status" value="1"/>
</dbReference>
<evidence type="ECO:0000256" key="7">
    <source>
        <dbReference type="ARBA" id="ARBA00037982"/>
    </source>
</evidence>
<dbReference type="STRING" id="56484.A0A1Y2EQ35"/>
<evidence type="ECO:0000256" key="8">
    <source>
        <dbReference type="ARBA" id="ARBA00047899"/>
    </source>
</evidence>
<evidence type="ECO:0000256" key="3">
    <source>
        <dbReference type="ARBA" id="ARBA00022679"/>
    </source>
</evidence>
<dbReference type="GO" id="GO:0005524">
    <property type="term" value="F:ATP binding"/>
    <property type="evidence" value="ECO:0007669"/>
    <property type="project" value="UniProtKB-UniRule"/>
</dbReference>
<feature type="binding site" evidence="11">
    <location>
        <position position="541"/>
    </location>
    <ligand>
        <name>ATP</name>
        <dbReference type="ChEBI" id="CHEBI:30616"/>
    </ligand>
</feature>
<dbReference type="Gene3D" id="1.10.510.10">
    <property type="entry name" value="Transferase(Phosphotransferase) domain 1"/>
    <property type="match status" value="2"/>
</dbReference>
<feature type="domain" description="Protein kinase" evidence="14">
    <location>
        <begin position="512"/>
        <end position="839"/>
    </location>
</feature>
<dbReference type="Pfam" id="PF00069">
    <property type="entry name" value="Pkinase"/>
    <property type="match status" value="2"/>
</dbReference>
<dbReference type="InterPro" id="IPR016135">
    <property type="entry name" value="UBQ-conjugating_enzyme/RWD"/>
</dbReference>
<dbReference type="SUPFAM" id="SSF56112">
    <property type="entry name" value="Protein kinase-like (PK-like)"/>
    <property type="match status" value="2"/>
</dbReference>
<dbReference type="RefSeq" id="XP_040721881.1">
    <property type="nucleotide sequence ID" value="XM_040870795.1"/>
</dbReference>
<accession>A0A1Y2EQ35</accession>
<evidence type="ECO:0000256" key="2">
    <source>
        <dbReference type="ARBA" id="ARBA00022527"/>
    </source>
</evidence>
<dbReference type="Gene3D" id="3.30.200.20">
    <property type="entry name" value="Phosphorylase Kinase, domain 1"/>
    <property type="match status" value="1"/>
</dbReference>
<dbReference type="PROSITE" id="PS50908">
    <property type="entry name" value="RWD"/>
    <property type="match status" value="1"/>
</dbReference>
<comment type="catalytic activity">
    <reaction evidence="9">
        <text>L-seryl-[protein] + ATP = O-phospho-L-seryl-[protein] + ADP + H(+)</text>
        <dbReference type="Rhea" id="RHEA:17989"/>
        <dbReference type="Rhea" id="RHEA-COMP:9863"/>
        <dbReference type="Rhea" id="RHEA-COMP:11604"/>
        <dbReference type="ChEBI" id="CHEBI:15378"/>
        <dbReference type="ChEBI" id="CHEBI:29999"/>
        <dbReference type="ChEBI" id="CHEBI:30616"/>
        <dbReference type="ChEBI" id="CHEBI:83421"/>
        <dbReference type="ChEBI" id="CHEBI:456216"/>
        <dbReference type="EC" id="2.7.11.1"/>
    </reaction>
</comment>
<evidence type="ECO:0000256" key="10">
    <source>
        <dbReference type="PIRSR" id="PIRSR000660-1"/>
    </source>
</evidence>
<evidence type="ECO:0000256" key="12">
    <source>
        <dbReference type="PROSITE-ProRule" id="PRU10141"/>
    </source>
</evidence>
<dbReference type="Gene3D" id="3.10.110.10">
    <property type="entry name" value="Ubiquitin Conjugating Enzyme"/>
    <property type="match status" value="1"/>
</dbReference>
<feature type="binding site" evidence="12">
    <location>
        <position position="542"/>
    </location>
    <ligand>
        <name>ATP</name>
        <dbReference type="ChEBI" id="CHEBI:30616"/>
    </ligand>
</feature>
<keyword evidence="5" id="KW-0418">Kinase</keyword>
<dbReference type="Pfam" id="PF13393">
    <property type="entry name" value="tRNA-synt_His"/>
    <property type="match status" value="1"/>
</dbReference>
<name>A0A1Y2EQ35_PROLT</name>
<feature type="binding site" evidence="11">
    <location>
        <begin position="518"/>
        <end position="526"/>
    </location>
    <ligand>
        <name>ATP</name>
        <dbReference type="ChEBI" id="CHEBI:30616"/>
    </ligand>
</feature>
<evidence type="ECO:0000256" key="1">
    <source>
        <dbReference type="ARBA" id="ARBA00012513"/>
    </source>
</evidence>
<dbReference type="OrthoDB" id="341578at2759"/>
<evidence type="ECO:0000256" key="5">
    <source>
        <dbReference type="ARBA" id="ARBA00022777"/>
    </source>
</evidence>